<reference evidence="1 2" key="2">
    <citation type="submission" date="2009-02" db="EMBL/GenBank/DDBJ databases">
        <title>Draft genome sequence of Eubacterium hallii (DSM 3353).</title>
        <authorList>
            <person name="Sudarsanam P."/>
            <person name="Ley R."/>
            <person name="Guruge J."/>
            <person name="Turnbaugh P.J."/>
            <person name="Mahowald M."/>
            <person name="Liep D."/>
            <person name="Gordon J."/>
        </authorList>
    </citation>
    <scope>NUCLEOTIDE SEQUENCE [LARGE SCALE GENOMIC DNA]</scope>
    <source>
        <strain evidence="1 2">DSM 3353</strain>
    </source>
</reference>
<gene>
    <name evidence="1" type="ORF">EUBHAL_03158</name>
</gene>
<evidence type="ECO:0000313" key="1">
    <source>
        <dbReference type="EMBL" id="EEG35013.1"/>
    </source>
</evidence>
<dbReference type="EMBL" id="ACEP01000165">
    <property type="protein sequence ID" value="EEG35013.1"/>
    <property type="molecule type" value="Genomic_DNA"/>
</dbReference>
<sequence>MLLELIDTLWNVNVFGTQTISSCDSGINRYIMECKCRLDRTITTDWIELIDTLWNVNVKKVDTDEWEYQELIDTLWNVNTHLKLI</sequence>
<name>C0F0D8_9FIRM</name>
<organism evidence="1 2">
    <name type="scientific">Anaerobutyricum hallii DSM 3353</name>
    <dbReference type="NCBI Taxonomy" id="411469"/>
    <lineage>
        <taxon>Bacteria</taxon>
        <taxon>Bacillati</taxon>
        <taxon>Bacillota</taxon>
        <taxon>Clostridia</taxon>
        <taxon>Lachnospirales</taxon>
        <taxon>Lachnospiraceae</taxon>
        <taxon>Anaerobutyricum</taxon>
    </lineage>
</organism>
<evidence type="ECO:0000313" key="2">
    <source>
        <dbReference type="Proteomes" id="UP000003174"/>
    </source>
</evidence>
<comment type="caution">
    <text evidence="1">The sequence shown here is derived from an EMBL/GenBank/DDBJ whole genome shotgun (WGS) entry which is preliminary data.</text>
</comment>
<protein>
    <submittedName>
        <fullName evidence="1">Uncharacterized protein</fullName>
    </submittedName>
</protein>
<proteinExistence type="predicted"/>
<reference evidence="1 2" key="1">
    <citation type="submission" date="2009-01" db="EMBL/GenBank/DDBJ databases">
        <authorList>
            <person name="Fulton L."/>
            <person name="Clifton S."/>
            <person name="Fulton B."/>
            <person name="Xu J."/>
            <person name="Minx P."/>
            <person name="Pepin K.H."/>
            <person name="Johnson M."/>
            <person name="Bhonagiri V."/>
            <person name="Nash W.E."/>
            <person name="Mardis E.R."/>
            <person name="Wilson R.K."/>
        </authorList>
    </citation>
    <scope>NUCLEOTIDE SEQUENCE [LARGE SCALE GENOMIC DNA]</scope>
    <source>
        <strain evidence="1 2">DSM 3353</strain>
    </source>
</reference>
<dbReference type="Proteomes" id="UP000003174">
    <property type="component" value="Unassembled WGS sequence"/>
</dbReference>
<dbReference type="AlphaFoldDB" id="C0F0D8"/>
<accession>C0F0D8</accession>